<dbReference type="KEGG" id="pars:DRW48_07900"/>
<dbReference type="InterPro" id="IPR041737">
    <property type="entry name" value="SoxW"/>
</dbReference>
<organism evidence="3 4">
    <name type="scientific">Paracoccus suum</name>
    <dbReference type="NCBI Taxonomy" id="2259340"/>
    <lineage>
        <taxon>Bacteria</taxon>
        <taxon>Pseudomonadati</taxon>
        <taxon>Pseudomonadota</taxon>
        <taxon>Alphaproteobacteria</taxon>
        <taxon>Rhodobacterales</taxon>
        <taxon>Paracoccaceae</taxon>
        <taxon>Paracoccus</taxon>
    </lineage>
</organism>
<dbReference type="InterPro" id="IPR012336">
    <property type="entry name" value="Thioredoxin-like_fold"/>
</dbReference>
<dbReference type="AlphaFoldDB" id="A0A344PJR7"/>
<feature type="domain" description="Thioredoxin-like fold" evidence="2">
    <location>
        <begin position="60"/>
        <end position="143"/>
    </location>
</feature>
<name>A0A344PJR7_9RHOB</name>
<proteinExistence type="predicted"/>
<evidence type="ECO:0000259" key="2">
    <source>
        <dbReference type="Pfam" id="PF13098"/>
    </source>
</evidence>
<dbReference type="InterPro" id="IPR006311">
    <property type="entry name" value="TAT_signal"/>
</dbReference>
<keyword evidence="1" id="KW-0732">Signal</keyword>
<dbReference type="OrthoDB" id="9811036at2"/>
<evidence type="ECO:0000313" key="4">
    <source>
        <dbReference type="Proteomes" id="UP000252023"/>
    </source>
</evidence>
<evidence type="ECO:0000313" key="3">
    <source>
        <dbReference type="EMBL" id="AXC49622.1"/>
    </source>
</evidence>
<gene>
    <name evidence="3" type="ORF">DRW48_07900</name>
</gene>
<dbReference type="SUPFAM" id="SSF52833">
    <property type="entry name" value="Thioredoxin-like"/>
    <property type="match status" value="1"/>
</dbReference>
<dbReference type="InterPro" id="IPR036249">
    <property type="entry name" value="Thioredoxin-like_sf"/>
</dbReference>
<dbReference type="PROSITE" id="PS51318">
    <property type="entry name" value="TAT"/>
    <property type="match status" value="1"/>
</dbReference>
<dbReference type="CDD" id="cd02951">
    <property type="entry name" value="SoxW"/>
    <property type="match status" value="1"/>
</dbReference>
<dbReference type="Pfam" id="PF13098">
    <property type="entry name" value="Thioredoxin_2"/>
    <property type="match status" value="1"/>
</dbReference>
<keyword evidence="4" id="KW-1185">Reference proteome</keyword>
<feature type="signal peptide" evidence="1">
    <location>
        <begin position="1"/>
        <end position="28"/>
    </location>
</feature>
<reference evidence="4" key="1">
    <citation type="submission" date="2018-07" db="EMBL/GenBank/DDBJ databases">
        <title>Genome sequencing of Paracoccus sp. SC2-6.</title>
        <authorList>
            <person name="Heo J."/>
            <person name="Kim S.-J."/>
            <person name="Kwon S.-W."/>
        </authorList>
    </citation>
    <scope>NUCLEOTIDE SEQUENCE [LARGE SCALE GENOMIC DNA]</scope>
    <source>
        <strain evidence="4">SC2-6</strain>
    </source>
</reference>
<dbReference type="EMBL" id="CP030918">
    <property type="protein sequence ID" value="AXC49622.1"/>
    <property type="molecule type" value="Genomic_DNA"/>
</dbReference>
<evidence type="ECO:0000256" key="1">
    <source>
        <dbReference type="SAM" id="SignalP"/>
    </source>
</evidence>
<accession>A0A344PJR7</accession>
<protein>
    <submittedName>
        <fullName evidence="3">DUF255 domain-containing protein</fullName>
    </submittedName>
</protein>
<dbReference type="RefSeq" id="WP_114075937.1">
    <property type="nucleotide sequence ID" value="NZ_CP030918.1"/>
</dbReference>
<dbReference type="Proteomes" id="UP000252023">
    <property type="component" value="Chromosome"/>
</dbReference>
<sequence>MSHLPRRLFLTAAAALVAAAGLGLPAMAAAPAPLGDDGLHHATWMHDTFRNLSDDLAEANASGKRLLLIVEQRGCIYCTRMHEKVFTDDRIAKLLTDKFFVVQVNLFGDTEVTDFDGTALPEKKMANKWGVMFTPTMIFLPEEVPEGKGVRDAAVAMMPGAFEKGTTLDLLEWVLAHGYDTGENFQTYVQSKVNDQIDSTITPPTN</sequence>
<dbReference type="Gene3D" id="3.40.30.10">
    <property type="entry name" value="Glutaredoxin"/>
    <property type="match status" value="1"/>
</dbReference>
<feature type="chain" id="PRO_5016964311" evidence="1">
    <location>
        <begin position="29"/>
        <end position="206"/>
    </location>
</feature>